<evidence type="ECO:0000313" key="5">
    <source>
        <dbReference type="EMBL" id="USP80143.1"/>
    </source>
</evidence>
<feature type="chain" id="PRO_5040464661" evidence="1">
    <location>
        <begin position="21"/>
        <end position="804"/>
    </location>
</feature>
<dbReference type="InterPro" id="IPR016518">
    <property type="entry name" value="Alpha-L-fucosidase"/>
</dbReference>
<dbReference type="SUPFAM" id="SSF48208">
    <property type="entry name" value="Six-hairpin glycosidases"/>
    <property type="match status" value="1"/>
</dbReference>
<gene>
    <name evidence="5" type="ORF">yc1106_07417</name>
</gene>
<feature type="signal peptide" evidence="1">
    <location>
        <begin position="1"/>
        <end position="20"/>
    </location>
</feature>
<name>A0A9Q8ZG76_CURCL</name>
<accession>A0A9Q8ZG76</accession>
<dbReference type="Proteomes" id="UP001056012">
    <property type="component" value="Chromosome 5"/>
</dbReference>
<evidence type="ECO:0000259" key="2">
    <source>
        <dbReference type="Pfam" id="PF14498"/>
    </source>
</evidence>
<dbReference type="PANTHER" id="PTHR31084:SF3">
    <property type="entry name" value="ALPHA-FUCOSIDASE A"/>
    <property type="match status" value="1"/>
</dbReference>
<dbReference type="Pfam" id="PF21307">
    <property type="entry name" value="Glyco_hydro_95_C"/>
    <property type="match status" value="1"/>
</dbReference>
<dbReference type="OrthoDB" id="2848340at2759"/>
<dbReference type="InterPro" id="IPR027414">
    <property type="entry name" value="GH95_N_dom"/>
</dbReference>
<dbReference type="Pfam" id="PF14498">
    <property type="entry name" value="Glyco_hyd_65N_2"/>
    <property type="match status" value="1"/>
</dbReference>
<dbReference type="AlphaFoldDB" id="A0A9Q8ZG76"/>
<dbReference type="EMBL" id="CP089278">
    <property type="protein sequence ID" value="USP80143.1"/>
    <property type="molecule type" value="Genomic_DNA"/>
</dbReference>
<dbReference type="Gene3D" id="1.50.10.10">
    <property type="match status" value="1"/>
</dbReference>
<proteinExistence type="predicted"/>
<organism evidence="5 6">
    <name type="scientific">Curvularia clavata</name>
    <dbReference type="NCBI Taxonomy" id="95742"/>
    <lineage>
        <taxon>Eukaryota</taxon>
        <taxon>Fungi</taxon>
        <taxon>Dikarya</taxon>
        <taxon>Ascomycota</taxon>
        <taxon>Pezizomycotina</taxon>
        <taxon>Dothideomycetes</taxon>
        <taxon>Pleosporomycetidae</taxon>
        <taxon>Pleosporales</taxon>
        <taxon>Pleosporineae</taxon>
        <taxon>Pleosporaceae</taxon>
        <taxon>Curvularia</taxon>
    </lineage>
</organism>
<sequence length="804" mass="88226">MPPKLLLLQFISALVHGTSAKSIWSTSPANTSDVIRTALPIGNGRLGAMPIGPPWAETLTLNLDTLWSGGPFEASNYTGGNPNSSIDSALPGIREWIFTNGTGNVTKLLGSNDNYGTYRVLGNFSVTIPSLRDSEVSNYTRVLDLTTGVHTTSFNVNESWLETTAFCSYPDQVCVYTIHSSESLPVLELRLGNELVDAELQNVTCAANGTGAAGHLRLRGVTQLGPPQGMVYDAIARVTPSARVKTVCDSSSGLLKVTPEESAQSVTVVIGAESDYDMKKGTAEYQYSFRGEDPGPKVEEITKKAAGKSFDELKTSHIEDFTSLTGRFELLLPDPLNSSQVPTPELTARYDSNITSGDPYLENLLFDYAQYLLISSSRPGSLPTNLQGRWTEQMQPDWSSDYHANINLQMNYWTADQTGLTEAQKPLWEYMINTWVARGHETAMLLYGAPGWVVHNEMNIFGHTAMKDGEEWADYPAAPAWMLQHVFDYWDYTRDAAWLRDQGYPLIKSVAQFWLTQLHVDEFTKDGSLVVNPCSSPEHGPTTFGCAHYQQLIHQVFEAVLSTQTIAGESDTAFVSNVSSTLDRLDKGFHVGAWGQIKEWKLPDSFGYEFMNDTHRHISELVGWHPGSSLSSFLGGYSNSTVQNAVREKLYSRGIGIGPDANSGWEKTWRGACWARLNDTAQAYLELRYAIEQNFVGNGFSMYKGERRPFQIDANYGLGGTVLAMLVVDLPSAAEAQGDKKTVVMGPAIPESWAGGSVKGLRLRGGGVVDFTWDDAGMVKDLKVVKDVGNVKIINKKGDVLADS</sequence>
<protein>
    <submittedName>
        <fullName evidence="5">Glycoside hydrolase family 95 protein</fullName>
    </submittedName>
</protein>
<evidence type="ECO:0000313" key="6">
    <source>
        <dbReference type="Proteomes" id="UP001056012"/>
    </source>
</evidence>
<evidence type="ECO:0000259" key="3">
    <source>
        <dbReference type="Pfam" id="PF21307"/>
    </source>
</evidence>
<dbReference type="InterPro" id="IPR008928">
    <property type="entry name" value="6-hairpin_glycosidase_sf"/>
</dbReference>
<keyword evidence="6" id="KW-1185">Reference proteome</keyword>
<feature type="domain" description="Alpha fucosidase A-like C-terminal" evidence="3">
    <location>
        <begin position="737"/>
        <end position="793"/>
    </location>
</feature>
<evidence type="ECO:0000259" key="4">
    <source>
        <dbReference type="Pfam" id="PF22124"/>
    </source>
</evidence>
<feature type="domain" description="Glycosyl hydrolase family 95 N-terminal" evidence="2">
    <location>
        <begin position="23"/>
        <end position="278"/>
    </location>
</feature>
<dbReference type="Pfam" id="PF22124">
    <property type="entry name" value="Glyco_hydro_95_cat"/>
    <property type="match status" value="1"/>
</dbReference>
<dbReference type="VEuPathDB" id="FungiDB:yc1106_07417"/>
<evidence type="ECO:0000256" key="1">
    <source>
        <dbReference type="SAM" id="SignalP"/>
    </source>
</evidence>
<dbReference type="GO" id="GO:0004560">
    <property type="term" value="F:alpha-L-fucosidase activity"/>
    <property type="evidence" value="ECO:0007669"/>
    <property type="project" value="InterPro"/>
</dbReference>
<dbReference type="InterPro" id="IPR012341">
    <property type="entry name" value="6hp_glycosidase-like_sf"/>
</dbReference>
<dbReference type="PANTHER" id="PTHR31084">
    <property type="entry name" value="ALPHA-L-FUCOSIDASE 2"/>
    <property type="match status" value="1"/>
</dbReference>
<dbReference type="InterPro" id="IPR054363">
    <property type="entry name" value="GH95_cat"/>
</dbReference>
<feature type="domain" description="Glycosyl hydrolase family 95 catalytic" evidence="4">
    <location>
        <begin position="309"/>
        <end position="726"/>
    </location>
</feature>
<dbReference type="GO" id="GO:0005975">
    <property type="term" value="P:carbohydrate metabolic process"/>
    <property type="evidence" value="ECO:0007669"/>
    <property type="project" value="InterPro"/>
</dbReference>
<dbReference type="PIRSF" id="PIRSF007663">
    <property type="entry name" value="UCP007663"/>
    <property type="match status" value="1"/>
</dbReference>
<keyword evidence="1" id="KW-0732">Signal</keyword>
<reference evidence="5" key="1">
    <citation type="submission" date="2021-12" db="EMBL/GenBank/DDBJ databases">
        <title>Curvularia clavata genome.</title>
        <authorList>
            <person name="Cao Y."/>
        </authorList>
    </citation>
    <scope>NUCLEOTIDE SEQUENCE</scope>
    <source>
        <strain evidence="5">Yc1106</strain>
    </source>
</reference>
<keyword evidence="5" id="KW-0378">Hydrolase</keyword>
<dbReference type="InterPro" id="IPR049053">
    <property type="entry name" value="AFCA-like_C"/>
</dbReference>